<proteinExistence type="predicted"/>
<dbReference type="PANTHER" id="PTHR39639:SF1">
    <property type="entry name" value="DUF262 DOMAIN-CONTAINING PROTEIN"/>
    <property type="match status" value="1"/>
</dbReference>
<dbReference type="PATRIC" id="fig|1429439.4.peg.5830"/>
<comment type="caution">
    <text evidence="3">The sequence shown here is derived from an EMBL/GenBank/DDBJ whole genome shotgun (WGS) entry which is preliminary data.</text>
</comment>
<gene>
    <name evidence="3" type="ORF">ETSY2_34430</name>
</gene>
<evidence type="ECO:0000256" key="1">
    <source>
        <dbReference type="SAM" id="MobiDB-lite"/>
    </source>
</evidence>
<dbReference type="EMBL" id="AZHX01001477">
    <property type="protein sequence ID" value="ETX02964.1"/>
    <property type="molecule type" value="Genomic_DNA"/>
</dbReference>
<feature type="domain" description="GmrSD restriction endonucleases N-terminal" evidence="2">
    <location>
        <begin position="79"/>
        <end position="212"/>
    </location>
</feature>
<dbReference type="InterPro" id="IPR004919">
    <property type="entry name" value="GmrSD_N"/>
</dbReference>
<sequence>MATHENDSLQELAGDSSVNDEEPVDDLDEATEIIPYTCSITSYGADYPVDALVKRIETKDIFVPAFNLDMPEATDIVGFQRQYVWPRLKADRFIESLLLGLPVPGIFLVSEPSGILMVLDGHQRLYTLHAYYQGVINGIEYALSKVQDRFNNKRYKDLDIEDQRRLDNSIVHATVIRQDEPTNDQSSIYTVFERLNTGGVNLQPQEIRIALYHGKFVSILQELNNDESWRKLYGKKSTRLKDIEMILRFFAFLYYSSHYHSPMKDFLNRYMATNRHLQKQSGNELRKIFNQTTQVILKGIGEKAFRPQRAINAAVIDSLLTGIAKRLINRGDIHNNDILKTNFNKLMNNANYRSAIETGTSQEANVRTRLSLAEQAFSEIP</sequence>
<dbReference type="HOGENOM" id="CLU_038557_2_2_7"/>
<organism evidence="3 4">
    <name type="scientific">Candidatus Entotheonella gemina</name>
    <dbReference type="NCBI Taxonomy" id="1429439"/>
    <lineage>
        <taxon>Bacteria</taxon>
        <taxon>Pseudomonadati</taxon>
        <taxon>Nitrospinota/Tectimicrobiota group</taxon>
        <taxon>Candidatus Tectimicrobiota</taxon>
        <taxon>Candidatus Entotheonellia</taxon>
        <taxon>Candidatus Entotheonellales</taxon>
        <taxon>Candidatus Entotheonellaceae</taxon>
        <taxon>Candidatus Entotheonella</taxon>
    </lineage>
</organism>
<keyword evidence="4" id="KW-1185">Reference proteome</keyword>
<dbReference type="Pfam" id="PF03235">
    <property type="entry name" value="GmrSD_N"/>
    <property type="match status" value="1"/>
</dbReference>
<dbReference type="AlphaFoldDB" id="W4LXZ5"/>
<evidence type="ECO:0000313" key="3">
    <source>
        <dbReference type="EMBL" id="ETX02964.1"/>
    </source>
</evidence>
<evidence type="ECO:0000313" key="4">
    <source>
        <dbReference type="Proteomes" id="UP000019140"/>
    </source>
</evidence>
<evidence type="ECO:0000259" key="2">
    <source>
        <dbReference type="Pfam" id="PF03235"/>
    </source>
</evidence>
<protein>
    <recommendedName>
        <fullName evidence="2">GmrSD restriction endonucleases N-terminal domain-containing protein</fullName>
    </recommendedName>
</protein>
<dbReference type="PANTHER" id="PTHR39639">
    <property type="entry name" value="CHROMOSOME 16, WHOLE GENOME SHOTGUN SEQUENCE"/>
    <property type="match status" value="1"/>
</dbReference>
<feature type="region of interest" description="Disordered" evidence="1">
    <location>
        <begin position="1"/>
        <end position="24"/>
    </location>
</feature>
<dbReference type="Proteomes" id="UP000019140">
    <property type="component" value="Unassembled WGS sequence"/>
</dbReference>
<name>W4LXZ5_9BACT</name>
<accession>W4LXZ5</accession>
<reference evidence="3 4" key="1">
    <citation type="journal article" date="2014" name="Nature">
        <title>An environmental bacterial taxon with a large and distinct metabolic repertoire.</title>
        <authorList>
            <person name="Wilson M.C."/>
            <person name="Mori T."/>
            <person name="Ruckert C."/>
            <person name="Uria A.R."/>
            <person name="Helf M.J."/>
            <person name="Takada K."/>
            <person name="Gernert C."/>
            <person name="Steffens U.A."/>
            <person name="Heycke N."/>
            <person name="Schmitt S."/>
            <person name="Rinke C."/>
            <person name="Helfrich E.J."/>
            <person name="Brachmann A.O."/>
            <person name="Gurgui C."/>
            <person name="Wakimoto T."/>
            <person name="Kracht M."/>
            <person name="Crusemann M."/>
            <person name="Hentschel U."/>
            <person name="Abe I."/>
            <person name="Matsunaga S."/>
            <person name="Kalinowski J."/>
            <person name="Takeyama H."/>
            <person name="Piel J."/>
        </authorList>
    </citation>
    <scope>NUCLEOTIDE SEQUENCE [LARGE SCALE GENOMIC DNA]</scope>
    <source>
        <strain evidence="4">TSY2</strain>
    </source>
</reference>